<gene>
    <name evidence="2" type="ORF">BDW59DRAFT_145106</name>
</gene>
<dbReference type="Proteomes" id="UP001610335">
    <property type="component" value="Unassembled WGS sequence"/>
</dbReference>
<dbReference type="SUPFAM" id="SSF52058">
    <property type="entry name" value="L domain-like"/>
    <property type="match status" value="1"/>
</dbReference>
<feature type="chain" id="PRO_5045949634" evidence="1">
    <location>
        <begin position="24"/>
        <end position="265"/>
    </location>
</feature>
<evidence type="ECO:0000256" key="1">
    <source>
        <dbReference type="SAM" id="SignalP"/>
    </source>
</evidence>
<sequence>MNSRIIWLWIASVLSALLTGVAGKECTSEDNSYTISSPEDVIKYFDGCTTINSDRIIIRNTYEGPFVLPTVTKITGTIRCEYNSGMTRPAVIPALEAPDLLYLGALEIQEADSLTNISFPQLETVAGGISIGSTAEYVHTSFPALTESGSLSIRARFSNLNFPSLTKVRNDLTVDFCPSCPPPFAKRSVSFPSLQSAGYVRLVGAITSSVPCFSSMAYTHIQVALTCRCLLLSGHQLAEMDAQRIPASRFICTRKILAEPSLYRN</sequence>
<organism evidence="2 3">
    <name type="scientific">Aspergillus cavernicola</name>
    <dbReference type="NCBI Taxonomy" id="176166"/>
    <lineage>
        <taxon>Eukaryota</taxon>
        <taxon>Fungi</taxon>
        <taxon>Dikarya</taxon>
        <taxon>Ascomycota</taxon>
        <taxon>Pezizomycotina</taxon>
        <taxon>Eurotiomycetes</taxon>
        <taxon>Eurotiomycetidae</taxon>
        <taxon>Eurotiales</taxon>
        <taxon>Aspergillaceae</taxon>
        <taxon>Aspergillus</taxon>
        <taxon>Aspergillus subgen. Nidulantes</taxon>
    </lineage>
</organism>
<dbReference type="InterPro" id="IPR036941">
    <property type="entry name" value="Rcpt_L-dom_sf"/>
</dbReference>
<evidence type="ECO:0000313" key="3">
    <source>
        <dbReference type="Proteomes" id="UP001610335"/>
    </source>
</evidence>
<dbReference type="Gene3D" id="3.80.20.20">
    <property type="entry name" value="Receptor L-domain"/>
    <property type="match status" value="1"/>
</dbReference>
<evidence type="ECO:0000313" key="2">
    <source>
        <dbReference type="EMBL" id="KAL2826717.1"/>
    </source>
</evidence>
<keyword evidence="1" id="KW-0732">Signal</keyword>
<proteinExistence type="predicted"/>
<dbReference type="EMBL" id="JBFXLS010000029">
    <property type="protein sequence ID" value="KAL2826717.1"/>
    <property type="molecule type" value="Genomic_DNA"/>
</dbReference>
<protein>
    <submittedName>
        <fullName evidence="2">Uncharacterized protein</fullName>
    </submittedName>
</protein>
<feature type="signal peptide" evidence="1">
    <location>
        <begin position="1"/>
        <end position="23"/>
    </location>
</feature>
<reference evidence="2 3" key="1">
    <citation type="submission" date="2024-07" db="EMBL/GenBank/DDBJ databases">
        <title>Section-level genome sequencing and comparative genomics of Aspergillus sections Usti and Cavernicolus.</title>
        <authorList>
            <consortium name="Lawrence Berkeley National Laboratory"/>
            <person name="Nybo J.L."/>
            <person name="Vesth T.C."/>
            <person name="Theobald S."/>
            <person name="Frisvad J.C."/>
            <person name="Larsen T.O."/>
            <person name="Kjaerboelling I."/>
            <person name="Rothschild-Mancinelli K."/>
            <person name="Lyhne E.K."/>
            <person name="Kogle M.E."/>
            <person name="Barry K."/>
            <person name="Clum A."/>
            <person name="Na H."/>
            <person name="Ledsgaard L."/>
            <person name="Lin J."/>
            <person name="Lipzen A."/>
            <person name="Kuo A."/>
            <person name="Riley R."/>
            <person name="Mondo S."/>
            <person name="LaButti K."/>
            <person name="Haridas S."/>
            <person name="Pangalinan J."/>
            <person name="Salamov A.A."/>
            <person name="Simmons B.A."/>
            <person name="Magnuson J.K."/>
            <person name="Chen J."/>
            <person name="Drula E."/>
            <person name="Henrissat B."/>
            <person name="Wiebenga A."/>
            <person name="Lubbers R.J."/>
            <person name="Gomes A.C."/>
            <person name="Makela M.R."/>
            <person name="Stajich J."/>
            <person name="Grigoriev I.V."/>
            <person name="Mortensen U.H."/>
            <person name="De vries R.P."/>
            <person name="Baker S.E."/>
            <person name="Andersen M.R."/>
        </authorList>
    </citation>
    <scope>NUCLEOTIDE SEQUENCE [LARGE SCALE GENOMIC DNA]</scope>
    <source>
        <strain evidence="2 3">CBS 600.67</strain>
    </source>
</reference>
<name>A0ABR4IG47_9EURO</name>
<accession>A0ABR4IG47</accession>
<comment type="caution">
    <text evidence="2">The sequence shown here is derived from an EMBL/GenBank/DDBJ whole genome shotgun (WGS) entry which is preliminary data.</text>
</comment>
<keyword evidence="3" id="KW-1185">Reference proteome</keyword>